<dbReference type="RefSeq" id="WP_239160561.1">
    <property type="nucleotide sequence ID" value="NZ_BOPH01000083.1"/>
</dbReference>
<accession>A0A8J4A0K6</accession>
<proteinExistence type="predicted"/>
<feature type="transmembrane region" description="Helical" evidence="1">
    <location>
        <begin position="79"/>
        <end position="97"/>
    </location>
</feature>
<dbReference type="AlphaFoldDB" id="A0A8J4A0K6"/>
<keyword evidence="1" id="KW-1133">Transmembrane helix</keyword>
<evidence type="ECO:0000313" key="3">
    <source>
        <dbReference type="Proteomes" id="UP000635606"/>
    </source>
</evidence>
<dbReference type="Proteomes" id="UP000635606">
    <property type="component" value="Unassembled WGS sequence"/>
</dbReference>
<feature type="transmembrane region" description="Helical" evidence="1">
    <location>
        <begin position="173"/>
        <end position="193"/>
    </location>
</feature>
<protein>
    <submittedName>
        <fullName evidence="2">Uncharacterized protein</fullName>
    </submittedName>
</protein>
<keyword evidence="3" id="KW-1185">Reference proteome</keyword>
<sequence length="358" mass="39930">MDAAVFLVVVGARFVLPLLIPRFPLPAILGALVLDGVDQTIFQAFGYDPPGYQGYDKAMDVYYLAIAYLATLRNWTSEAAVRVAGFLYFYRLVGVIAFEETQWRPFLLIFPNVFEYFFIAYEAYRLRRDPARVGFRAWVIVAAVIWIGVKLPQEYWIHIAQLDLTDQLSDKPWLWLVLGGLVLGVVAGLWFGLRPRLPAPSRRWAVRADPLPEEMDSAAERDRWFATNGTIGSRGTVEKVALVGGLSVVFSQVLPGLRSSGTELFVGTAVFVVVNAAITVLVARRWHSIQSSVAAFVGRVLVNVVLVVTASALLGRDDGDFDVKAALFFVLLLCLITLLDDRYRPVHAVRKVQPEVQR</sequence>
<reference evidence="2" key="1">
    <citation type="submission" date="2021-01" db="EMBL/GenBank/DDBJ databases">
        <title>Whole genome shotgun sequence of Virgisporangium ochraceum NBRC 16418.</title>
        <authorList>
            <person name="Komaki H."/>
            <person name="Tamura T."/>
        </authorList>
    </citation>
    <scope>NUCLEOTIDE SEQUENCE</scope>
    <source>
        <strain evidence="2">NBRC 16418</strain>
    </source>
</reference>
<evidence type="ECO:0000256" key="1">
    <source>
        <dbReference type="SAM" id="Phobius"/>
    </source>
</evidence>
<organism evidence="2 3">
    <name type="scientific">Virgisporangium ochraceum</name>
    <dbReference type="NCBI Taxonomy" id="65505"/>
    <lineage>
        <taxon>Bacteria</taxon>
        <taxon>Bacillati</taxon>
        <taxon>Actinomycetota</taxon>
        <taxon>Actinomycetes</taxon>
        <taxon>Micromonosporales</taxon>
        <taxon>Micromonosporaceae</taxon>
        <taxon>Virgisporangium</taxon>
    </lineage>
</organism>
<feature type="transmembrane region" description="Helical" evidence="1">
    <location>
        <begin position="240"/>
        <end position="258"/>
    </location>
</feature>
<dbReference type="EMBL" id="BOPH01000083">
    <property type="protein sequence ID" value="GIJ70895.1"/>
    <property type="molecule type" value="Genomic_DNA"/>
</dbReference>
<keyword evidence="1" id="KW-0812">Transmembrane</keyword>
<evidence type="ECO:0000313" key="2">
    <source>
        <dbReference type="EMBL" id="GIJ70895.1"/>
    </source>
</evidence>
<feature type="transmembrane region" description="Helical" evidence="1">
    <location>
        <begin position="321"/>
        <end position="339"/>
    </location>
</feature>
<name>A0A8J4A0K6_9ACTN</name>
<comment type="caution">
    <text evidence="2">The sequence shown here is derived from an EMBL/GenBank/DDBJ whole genome shotgun (WGS) entry which is preliminary data.</text>
</comment>
<feature type="transmembrane region" description="Helical" evidence="1">
    <location>
        <begin position="295"/>
        <end position="315"/>
    </location>
</feature>
<feature type="transmembrane region" description="Helical" evidence="1">
    <location>
        <begin position="264"/>
        <end position="283"/>
    </location>
</feature>
<feature type="transmembrane region" description="Helical" evidence="1">
    <location>
        <begin position="133"/>
        <end position="153"/>
    </location>
</feature>
<keyword evidence="1" id="KW-0472">Membrane</keyword>
<feature type="transmembrane region" description="Helical" evidence="1">
    <location>
        <begin position="103"/>
        <end position="121"/>
    </location>
</feature>
<gene>
    <name evidence="2" type="ORF">Voc01_058120</name>
</gene>